<gene>
    <name evidence="1" type="ORF">N656DRAFT_258991</name>
</gene>
<sequence>MLYIHYKSLQFPAATNVSSVRTSPAILLTFFPLDCFLGSAMPGMLMRPGSQVSRYVLRISGRNVGIHISSASSEWKTPLPFVAAEDLSSPYPYSVPRRWIASHHRGICRLHTYVRRSQGDSGLSRTSHLRRVPIKAYIQGPHGPAESKAQVINTLRPKAVSEHVEVDLPSLCLIRGWYWND</sequence>
<reference evidence="1" key="2">
    <citation type="submission" date="2023-05" db="EMBL/GenBank/DDBJ databases">
        <authorList>
            <consortium name="Lawrence Berkeley National Laboratory"/>
            <person name="Steindorff A."/>
            <person name="Hensen N."/>
            <person name="Bonometti L."/>
            <person name="Westerberg I."/>
            <person name="Brannstrom I.O."/>
            <person name="Guillou S."/>
            <person name="Cros-Aarteil S."/>
            <person name="Calhoun S."/>
            <person name="Haridas S."/>
            <person name="Kuo A."/>
            <person name="Mondo S."/>
            <person name="Pangilinan J."/>
            <person name="Riley R."/>
            <person name="Labutti K."/>
            <person name="Andreopoulos B."/>
            <person name="Lipzen A."/>
            <person name="Chen C."/>
            <person name="Yanf M."/>
            <person name="Daum C."/>
            <person name="Ng V."/>
            <person name="Clum A."/>
            <person name="Ohm R."/>
            <person name="Martin F."/>
            <person name="Silar P."/>
            <person name="Natvig D."/>
            <person name="Lalanne C."/>
            <person name="Gautier V."/>
            <person name="Ament-Velasquez S.L."/>
            <person name="Kruys A."/>
            <person name="Hutchinson M.I."/>
            <person name="Powell A.J."/>
            <person name="Barry K."/>
            <person name="Miller A.N."/>
            <person name="Grigoriev I.V."/>
            <person name="Debuchy R."/>
            <person name="Gladieux P."/>
            <person name="Thoren M.H."/>
            <person name="Johannesson H."/>
        </authorList>
    </citation>
    <scope>NUCLEOTIDE SEQUENCE</scope>
    <source>
        <strain evidence="1">CBS 508.74</strain>
    </source>
</reference>
<reference evidence="1" key="1">
    <citation type="journal article" date="2023" name="Mol. Phylogenet. Evol.">
        <title>Genome-scale phylogeny and comparative genomics of the fungal order Sordariales.</title>
        <authorList>
            <person name="Hensen N."/>
            <person name="Bonometti L."/>
            <person name="Westerberg I."/>
            <person name="Brannstrom I.O."/>
            <person name="Guillou S."/>
            <person name="Cros-Aarteil S."/>
            <person name="Calhoun S."/>
            <person name="Haridas S."/>
            <person name="Kuo A."/>
            <person name="Mondo S."/>
            <person name="Pangilinan J."/>
            <person name="Riley R."/>
            <person name="LaButti K."/>
            <person name="Andreopoulos B."/>
            <person name="Lipzen A."/>
            <person name="Chen C."/>
            <person name="Yan M."/>
            <person name="Daum C."/>
            <person name="Ng V."/>
            <person name="Clum A."/>
            <person name="Steindorff A."/>
            <person name="Ohm R.A."/>
            <person name="Martin F."/>
            <person name="Silar P."/>
            <person name="Natvig D.O."/>
            <person name="Lalanne C."/>
            <person name="Gautier V."/>
            <person name="Ament-Velasquez S.L."/>
            <person name="Kruys A."/>
            <person name="Hutchinson M.I."/>
            <person name="Powell A.J."/>
            <person name="Barry K."/>
            <person name="Miller A.N."/>
            <person name="Grigoriev I.V."/>
            <person name="Debuchy R."/>
            <person name="Gladieux P."/>
            <person name="Hiltunen Thoren M."/>
            <person name="Johannesson H."/>
        </authorList>
    </citation>
    <scope>NUCLEOTIDE SEQUENCE</scope>
    <source>
        <strain evidence="1">CBS 508.74</strain>
    </source>
</reference>
<evidence type="ECO:0000313" key="2">
    <source>
        <dbReference type="Proteomes" id="UP001302812"/>
    </source>
</evidence>
<dbReference type="Proteomes" id="UP001302812">
    <property type="component" value="Unassembled WGS sequence"/>
</dbReference>
<name>A0AAN6YWF5_9PEZI</name>
<dbReference type="RefSeq" id="XP_064674155.1">
    <property type="nucleotide sequence ID" value="XM_064809030.1"/>
</dbReference>
<evidence type="ECO:0000313" key="1">
    <source>
        <dbReference type="EMBL" id="KAK4116585.1"/>
    </source>
</evidence>
<keyword evidence="2" id="KW-1185">Reference proteome</keyword>
<protein>
    <submittedName>
        <fullName evidence="1">Uncharacterized protein</fullName>
    </submittedName>
</protein>
<comment type="caution">
    <text evidence="1">The sequence shown here is derived from an EMBL/GenBank/DDBJ whole genome shotgun (WGS) entry which is preliminary data.</text>
</comment>
<dbReference type="GeneID" id="89933153"/>
<accession>A0AAN6YWF5</accession>
<dbReference type="AlphaFoldDB" id="A0AAN6YWF5"/>
<organism evidence="1 2">
    <name type="scientific">Canariomyces notabilis</name>
    <dbReference type="NCBI Taxonomy" id="2074819"/>
    <lineage>
        <taxon>Eukaryota</taxon>
        <taxon>Fungi</taxon>
        <taxon>Dikarya</taxon>
        <taxon>Ascomycota</taxon>
        <taxon>Pezizomycotina</taxon>
        <taxon>Sordariomycetes</taxon>
        <taxon>Sordariomycetidae</taxon>
        <taxon>Sordariales</taxon>
        <taxon>Chaetomiaceae</taxon>
        <taxon>Canariomyces</taxon>
    </lineage>
</organism>
<proteinExistence type="predicted"/>
<dbReference type="EMBL" id="MU853333">
    <property type="protein sequence ID" value="KAK4116585.1"/>
    <property type="molecule type" value="Genomic_DNA"/>
</dbReference>